<protein>
    <submittedName>
        <fullName evidence="2">Uncharacterized protein</fullName>
    </submittedName>
</protein>
<comment type="caution">
    <text evidence="2">The sequence shown here is derived from an EMBL/GenBank/DDBJ whole genome shotgun (WGS) entry which is preliminary data.</text>
</comment>
<proteinExistence type="predicted"/>
<name>A0A1B7WTD0_APHFL</name>
<sequence>MPENVVSLSYLPYGYNKTAWDSLPDVPKNEAEEEIEAVLLDYNTVGAEESVVYTFLMNPCQVDFGPYAADYTEIPTLSNKTPNQVFNHSNDGTLVISDMTLSSYYFGKSLRPIIEGAIALTKAETENNIYAPKILSFRMGSERFEPCVMQQVKYNRDTSLGGEAAKITMSMTLLKVPKPVTKFQQEQSDQKRRNDVVSSNIKKGSPPLPLSVREQNDIMKAAKEYIVKMLPRLDQSSIVSPFKNGNYEIKVDKNTGVASFYSNGANLGSIVQSNGKKIVGGTGITSLKLKPGQDYLNYSQTPLGN</sequence>
<feature type="region of interest" description="Disordered" evidence="1">
    <location>
        <begin position="181"/>
        <end position="210"/>
    </location>
</feature>
<dbReference type="Proteomes" id="UP000092093">
    <property type="component" value="Unassembled WGS sequence"/>
</dbReference>
<accession>A0A1B7WTD0</accession>
<organism evidence="2 3">
    <name type="scientific">Aphanizomenon flos-aquae WA102</name>
    <dbReference type="NCBI Taxonomy" id="1710896"/>
    <lineage>
        <taxon>Bacteria</taxon>
        <taxon>Bacillati</taxon>
        <taxon>Cyanobacteriota</taxon>
        <taxon>Cyanophyceae</taxon>
        <taxon>Nostocales</taxon>
        <taxon>Aphanizomenonaceae</taxon>
        <taxon>Aphanizomenon</taxon>
    </lineage>
</organism>
<gene>
    <name evidence="2" type="ORF">AN484_22565</name>
</gene>
<reference evidence="2 3" key="1">
    <citation type="submission" date="2015-09" db="EMBL/GenBank/DDBJ databases">
        <title>Aphanizomenon flos-aquae WA102.</title>
        <authorList>
            <person name="Driscoll C."/>
        </authorList>
    </citation>
    <scope>NUCLEOTIDE SEQUENCE [LARGE SCALE GENOMIC DNA]</scope>
    <source>
        <strain evidence="2">WA102</strain>
    </source>
</reference>
<dbReference type="PATRIC" id="fig|1710896.3.peg.622"/>
<dbReference type="AlphaFoldDB" id="A0A1B7WTD0"/>
<evidence type="ECO:0000313" key="2">
    <source>
        <dbReference type="EMBL" id="OBQ40260.1"/>
    </source>
</evidence>
<evidence type="ECO:0000256" key="1">
    <source>
        <dbReference type="SAM" id="MobiDB-lite"/>
    </source>
</evidence>
<evidence type="ECO:0000313" key="3">
    <source>
        <dbReference type="Proteomes" id="UP000092093"/>
    </source>
</evidence>
<dbReference type="EMBL" id="LJOW01000178">
    <property type="protein sequence ID" value="OBQ40260.1"/>
    <property type="molecule type" value="Genomic_DNA"/>
</dbReference>